<protein>
    <submittedName>
        <fullName evidence="1">Uncharacterized protein</fullName>
    </submittedName>
</protein>
<gene>
    <name evidence="1" type="ORF">QAD02_003247</name>
</gene>
<dbReference type="EMBL" id="CM056743">
    <property type="protein sequence ID" value="KAJ8671988.1"/>
    <property type="molecule type" value="Genomic_DNA"/>
</dbReference>
<dbReference type="Proteomes" id="UP001239111">
    <property type="component" value="Chromosome 3"/>
</dbReference>
<sequence length="253" mass="27825">MVSPCKEGYNENIAARAALLRIRGWRGARGGRPGRGRPRILELPAPVARGVEINEIFEEEPAAQDIPARPGNPPEVNPPANPAGLAENVAALGQQPPVADPVPAVQARLPAQNVVARHNNRGRRSQRKPKPYGMNEQIKKLQEENKLLREEKTEILRDQKERARFKELLAEETGRTMASEKGPLFNSVSYMCPQPGAPAYQVLQPPIYHPPPMYHPTTPAVYHQPTVPTTRTSDLPSWLPALSAAGTFCADVQ</sequence>
<comment type="caution">
    <text evidence="1">The sequence shown here is derived from an EMBL/GenBank/DDBJ whole genome shotgun (WGS) entry which is preliminary data.</text>
</comment>
<evidence type="ECO:0000313" key="2">
    <source>
        <dbReference type="Proteomes" id="UP001239111"/>
    </source>
</evidence>
<proteinExistence type="predicted"/>
<evidence type="ECO:0000313" key="1">
    <source>
        <dbReference type="EMBL" id="KAJ8671988.1"/>
    </source>
</evidence>
<reference evidence="1" key="1">
    <citation type="submission" date="2023-04" db="EMBL/GenBank/DDBJ databases">
        <title>A chromosome-level genome assembly of the parasitoid wasp Eretmocerus hayati.</title>
        <authorList>
            <person name="Zhong Y."/>
            <person name="Liu S."/>
            <person name="Liu Y."/>
        </authorList>
    </citation>
    <scope>NUCLEOTIDE SEQUENCE</scope>
    <source>
        <strain evidence="1">ZJU_SS_LIU_2023</strain>
    </source>
</reference>
<accession>A0ACC2NMF3</accession>
<name>A0ACC2NMF3_9HYME</name>
<keyword evidence="2" id="KW-1185">Reference proteome</keyword>
<organism evidence="1 2">
    <name type="scientific">Eretmocerus hayati</name>
    <dbReference type="NCBI Taxonomy" id="131215"/>
    <lineage>
        <taxon>Eukaryota</taxon>
        <taxon>Metazoa</taxon>
        <taxon>Ecdysozoa</taxon>
        <taxon>Arthropoda</taxon>
        <taxon>Hexapoda</taxon>
        <taxon>Insecta</taxon>
        <taxon>Pterygota</taxon>
        <taxon>Neoptera</taxon>
        <taxon>Endopterygota</taxon>
        <taxon>Hymenoptera</taxon>
        <taxon>Apocrita</taxon>
        <taxon>Proctotrupomorpha</taxon>
        <taxon>Chalcidoidea</taxon>
        <taxon>Aphelinidae</taxon>
        <taxon>Aphelininae</taxon>
        <taxon>Eretmocerus</taxon>
    </lineage>
</organism>